<proteinExistence type="predicted"/>
<evidence type="ECO:0000313" key="2">
    <source>
        <dbReference type="EMBL" id="GAG14296.1"/>
    </source>
</evidence>
<accession>X0WNM0</accession>
<keyword evidence="1" id="KW-0812">Transmembrane</keyword>
<feature type="transmembrane region" description="Helical" evidence="1">
    <location>
        <begin position="20"/>
        <end position="37"/>
    </location>
</feature>
<reference evidence="2" key="1">
    <citation type="journal article" date="2014" name="Front. Microbiol.">
        <title>High frequency of phylogenetically diverse reductive dehalogenase-homologous genes in deep subseafloor sedimentary metagenomes.</title>
        <authorList>
            <person name="Kawai M."/>
            <person name="Futagami T."/>
            <person name="Toyoda A."/>
            <person name="Takaki Y."/>
            <person name="Nishi S."/>
            <person name="Hori S."/>
            <person name="Arai W."/>
            <person name="Tsubouchi T."/>
            <person name="Morono Y."/>
            <person name="Uchiyama I."/>
            <person name="Ito T."/>
            <person name="Fujiyama A."/>
            <person name="Inagaki F."/>
            <person name="Takami H."/>
        </authorList>
    </citation>
    <scope>NUCLEOTIDE SEQUENCE</scope>
    <source>
        <strain evidence="2">Expedition CK06-06</strain>
    </source>
</reference>
<organism evidence="2">
    <name type="scientific">marine sediment metagenome</name>
    <dbReference type="NCBI Taxonomy" id="412755"/>
    <lineage>
        <taxon>unclassified sequences</taxon>
        <taxon>metagenomes</taxon>
        <taxon>ecological metagenomes</taxon>
    </lineage>
</organism>
<dbReference type="AlphaFoldDB" id="X0WNM0"/>
<gene>
    <name evidence="2" type="ORF">S01H1_57576</name>
</gene>
<dbReference type="InterPro" id="IPR025480">
    <property type="entry name" value="DUF4330"/>
</dbReference>
<sequence length="158" mass="18433">MMRVIDERGRLFSKINVIDFLVILFLLCLVPAFYFGYKILTKKPEVIEEEKEFIEVAEIDYKFIKVSPELAKIISIGDKERDEDGQVIGEIVSLGQNMPYKYEFDIGEEQKIIKEDPALKQIEAKLKLKAEVKGGKPYYKDREIKIDSPLEFKTEKYT</sequence>
<dbReference type="Pfam" id="PF14221">
    <property type="entry name" value="DUF4330"/>
    <property type="match status" value="1"/>
</dbReference>
<dbReference type="EMBL" id="BARS01037553">
    <property type="protein sequence ID" value="GAG14296.1"/>
    <property type="molecule type" value="Genomic_DNA"/>
</dbReference>
<feature type="non-terminal residue" evidence="2">
    <location>
        <position position="158"/>
    </location>
</feature>
<protein>
    <recommendedName>
        <fullName evidence="3">DUF4330 domain-containing protein</fullName>
    </recommendedName>
</protein>
<evidence type="ECO:0008006" key="3">
    <source>
        <dbReference type="Google" id="ProtNLM"/>
    </source>
</evidence>
<comment type="caution">
    <text evidence="2">The sequence shown here is derived from an EMBL/GenBank/DDBJ whole genome shotgun (WGS) entry which is preliminary data.</text>
</comment>
<evidence type="ECO:0000256" key="1">
    <source>
        <dbReference type="SAM" id="Phobius"/>
    </source>
</evidence>
<keyword evidence="1" id="KW-0472">Membrane</keyword>
<name>X0WNM0_9ZZZZ</name>
<keyword evidence="1" id="KW-1133">Transmembrane helix</keyword>